<feature type="transmembrane region" description="Helical" evidence="6">
    <location>
        <begin position="192"/>
        <end position="212"/>
    </location>
</feature>
<feature type="compositionally biased region" description="Low complexity" evidence="5">
    <location>
        <begin position="1"/>
        <end position="14"/>
    </location>
</feature>
<feature type="transmembrane region" description="Helical" evidence="6">
    <location>
        <begin position="224"/>
        <end position="247"/>
    </location>
</feature>
<dbReference type="SUPFAM" id="SSF103473">
    <property type="entry name" value="MFS general substrate transporter"/>
    <property type="match status" value="1"/>
</dbReference>
<dbReference type="GO" id="GO:0000297">
    <property type="term" value="F:spermine transmembrane transporter activity"/>
    <property type="evidence" value="ECO:0007669"/>
    <property type="project" value="TreeGrafter"/>
</dbReference>
<gene>
    <name evidence="8" type="ORF">O9K51_06476</name>
</gene>
<dbReference type="Pfam" id="PF07690">
    <property type="entry name" value="MFS_1"/>
    <property type="match status" value="1"/>
</dbReference>
<feature type="transmembrane region" description="Helical" evidence="6">
    <location>
        <begin position="323"/>
        <end position="349"/>
    </location>
</feature>
<dbReference type="CDD" id="cd17323">
    <property type="entry name" value="MFS_Tpo1_MDR_like"/>
    <property type="match status" value="1"/>
</dbReference>
<proteinExistence type="predicted"/>
<keyword evidence="9" id="KW-1185">Reference proteome</keyword>
<comment type="subcellular location">
    <subcellularLocation>
        <location evidence="1">Membrane</location>
        <topology evidence="1">Multi-pass membrane protein</topology>
    </subcellularLocation>
</comment>
<dbReference type="Gene3D" id="1.20.1250.20">
    <property type="entry name" value="MFS general substrate transporter like domains"/>
    <property type="match status" value="1"/>
</dbReference>
<feature type="transmembrane region" description="Helical" evidence="6">
    <location>
        <begin position="498"/>
        <end position="518"/>
    </location>
</feature>
<feature type="region of interest" description="Disordered" evidence="5">
    <location>
        <begin position="1"/>
        <end position="58"/>
    </location>
</feature>
<feature type="transmembrane region" description="Helical" evidence="6">
    <location>
        <begin position="474"/>
        <end position="492"/>
    </location>
</feature>
<evidence type="ECO:0000256" key="2">
    <source>
        <dbReference type="ARBA" id="ARBA00022692"/>
    </source>
</evidence>
<evidence type="ECO:0000313" key="8">
    <source>
        <dbReference type="EMBL" id="KAJ6440686.1"/>
    </source>
</evidence>
<feature type="transmembrane region" description="Helical" evidence="6">
    <location>
        <begin position="429"/>
        <end position="453"/>
    </location>
</feature>
<keyword evidence="3 6" id="KW-1133">Transmembrane helix</keyword>
<dbReference type="Proteomes" id="UP001163105">
    <property type="component" value="Unassembled WGS sequence"/>
</dbReference>
<dbReference type="PANTHER" id="PTHR23502:SF38">
    <property type="entry name" value="POLYAMINE TRANSPORTER 4"/>
    <property type="match status" value="1"/>
</dbReference>
<keyword evidence="2 6" id="KW-0812">Transmembrane</keyword>
<accession>A0AB34FPA9</accession>
<name>A0AB34FPA9_9HYPO</name>
<dbReference type="AlphaFoldDB" id="A0AB34FPA9"/>
<dbReference type="InterPro" id="IPR011701">
    <property type="entry name" value="MFS"/>
</dbReference>
<evidence type="ECO:0000313" key="9">
    <source>
        <dbReference type="Proteomes" id="UP001163105"/>
    </source>
</evidence>
<dbReference type="EMBL" id="JAQHRD010000005">
    <property type="protein sequence ID" value="KAJ6440686.1"/>
    <property type="molecule type" value="Genomic_DNA"/>
</dbReference>
<feature type="transmembrane region" description="Helical" evidence="6">
    <location>
        <begin position="166"/>
        <end position="186"/>
    </location>
</feature>
<dbReference type="PROSITE" id="PS50850">
    <property type="entry name" value="MFS"/>
    <property type="match status" value="1"/>
</dbReference>
<feature type="transmembrane region" description="Helical" evidence="6">
    <location>
        <begin position="361"/>
        <end position="384"/>
    </location>
</feature>
<feature type="transmembrane region" description="Helical" evidence="6">
    <location>
        <begin position="136"/>
        <end position="154"/>
    </location>
</feature>
<feature type="compositionally biased region" description="Acidic residues" evidence="5">
    <location>
        <begin position="26"/>
        <end position="37"/>
    </location>
</feature>
<reference evidence="8" key="1">
    <citation type="submission" date="2023-01" db="EMBL/GenBank/DDBJ databases">
        <title>The growth and conidiation of Purpureocillium lavendulum are regulated by nitrogen source and histone H3K14 acetylation.</title>
        <authorList>
            <person name="Tang P."/>
            <person name="Han J."/>
            <person name="Zhang C."/>
            <person name="Tang P."/>
            <person name="Qi F."/>
            <person name="Zhang K."/>
            <person name="Liang L."/>
        </authorList>
    </citation>
    <scope>NUCLEOTIDE SEQUENCE</scope>
    <source>
        <strain evidence="8">YMF1.00683</strain>
    </source>
</reference>
<dbReference type="GO" id="GO:0015606">
    <property type="term" value="F:spermidine transmembrane transporter activity"/>
    <property type="evidence" value="ECO:0007669"/>
    <property type="project" value="TreeGrafter"/>
</dbReference>
<evidence type="ECO:0000256" key="5">
    <source>
        <dbReference type="SAM" id="MobiDB-lite"/>
    </source>
</evidence>
<evidence type="ECO:0000259" key="7">
    <source>
        <dbReference type="PROSITE" id="PS50850"/>
    </source>
</evidence>
<dbReference type="PANTHER" id="PTHR23502">
    <property type="entry name" value="MAJOR FACILITATOR SUPERFAMILY"/>
    <property type="match status" value="1"/>
</dbReference>
<keyword evidence="4 6" id="KW-0472">Membrane</keyword>
<dbReference type="InterPro" id="IPR036259">
    <property type="entry name" value="MFS_trans_sf"/>
</dbReference>
<feature type="domain" description="Major facilitator superfamily (MFS) profile" evidence="7">
    <location>
        <begin position="87"/>
        <end position="536"/>
    </location>
</feature>
<evidence type="ECO:0000256" key="3">
    <source>
        <dbReference type="ARBA" id="ARBA00022989"/>
    </source>
</evidence>
<sequence length="536" mass="58160">MTAVGAAAADAGVAPEQQPPPVSDTTDTEVDDVDIDTANDVPVMDGNTPDAEKAAAGTKPTDAAALDWDRHPDNPRNWPAWRKALQITSVSSLGFVTVESTNAAMSTPTCSSIATSILSPARAQLMDEFGVSSTTALVPVAMYVFALAFGPVMGGPLSETFGRRPIYLYGMPLGALFTLGAGFTHNFGALCFLRFMAGFCWAPLLAVPSATISETFAPKTRGPVSAVFILMPFLGPGLGPVIGSFLVSRKDWRWTQWTLLFMAVFCMLQTPFNGETFAPILQRRIAKRRGEKVPPMTPLSARLGAFARVGLIRPVHMLVAEPIVTFLCLYVAVNFGILFSFFAAVPYTFAGVYGFDLEHSGLVFLSIVVGCFLGLLTILLCDVLIYRPRTARHPQKRIPPENRLYPMMISCFGLPAGLFWYAWTARSDISWASPTVAIVPFAWGNLCVFVSAIQYKADTYHGSVIASAVSANNLARYGFAGAFPLFTIQMYKALGIDWATSLLAFVSVALLPIPWVLFKYGPKIRARSKYETVSYD</sequence>
<protein>
    <submittedName>
        <fullName evidence="8">Polyamine transporter 2</fullName>
    </submittedName>
</protein>
<comment type="caution">
    <text evidence="8">The sequence shown here is derived from an EMBL/GenBank/DDBJ whole genome shotgun (WGS) entry which is preliminary data.</text>
</comment>
<feature type="transmembrane region" description="Helical" evidence="6">
    <location>
        <begin position="404"/>
        <end position="423"/>
    </location>
</feature>
<dbReference type="GO" id="GO:0005886">
    <property type="term" value="C:plasma membrane"/>
    <property type="evidence" value="ECO:0007669"/>
    <property type="project" value="TreeGrafter"/>
</dbReference>
<evidence type="ECO:0000256" key="1">
    <source>
        <dbReference type="ARBA" id="ARBA00004141"/>
    </source>
</evidence>
<evidence type="ECO:0000256" key="4">
    <source>
        <dbReference type="ARBA" id="ARBA00023136"/>
    </source>
</evidence>
<evidence type="ECO:0000256" key="6">
    <source>
        <dbReference type="SAM" id="Phobius"/>
    </source>
</evidence>
<dbReference type="InterPro" id="IPR020846">
    <property type="entry name" value="MFS_dom"/>
</dbReference>
<organism evidence="8 9">
    <name type="scientific">Purpureocillium lavendulum</name>
    <dbReference type="NCBI Taxonomy" id="1247861"/>
    <lineage>
        <taxon>Eukaryota</taxon>
        <taxon>Fungi</taxon>
        <taxon>Dikarya</taxon>
        <taxon>Ascomycota</taxon>
        <taxon>Pezizomycotina</taxon>
        <taxon>Sordariomycetes</taxon>
        <taxon>Hypocreomycetidae</taxon>
        <taxon>Hypocreales</taxon>
        <taxon>Ophiocordycipitaceae</taxon>
        <taxon>Purpureocillium</taxon>
    </lineage>
</organism>